<evidence type="ECO:0000313" key="18">
    <source>
        <dbReference type="RefSeq" id="XP_022090686.1"/>
    </source>
</evidence>
<proteinExistence type="predicted"/>
<keyword evidence="5 11" id="KW-0812">Transmembrane</keyword>
<feature type="transmembrane region" description="Helical" evidence="11">
    <location>
        <begin position="156"/>
        <end position="177"/>
    </location>
</feature>
<dbReference type="GO" id="GO:0016491">
    <property type="term" value="F:oxidoreductase activity"/>
    <property type="evidence" value="ECO:0007669"/>
    <property type="project" value="InterPro"/>
</dbReference>
<keyword evidence="8 11" id="KW-1133">Transmembrane helix</keyword>
<protein>
    <submittedName>
        <fullName evidence="14 15">Cytochrome b561-like</fullName>
    </submittedName>
</protein>
<dbReference type="Pfam" id="PF03188">
    <property type="entry name" value="Cytochrom_B561"/>
    <property type="match status" value="1"/>
</dbReference>
<dbReference type="GO" id="GO:0016020">
    <property type="term" value="C:membrane"/>
    <property type="evidence" value="ECO:0007669"/>
    <property type="project" value="UniProtKB-SubCell"/>
</dbReference>
<dbReference type="PROSITE" id="PS50939">
    <property type="entry name" value="CYTOCHROME_B561"/>
    <property type="match status" value="1"/>
</dbReference>
<evidence type="ECO:0000256" key="6">
    <source>
        <dbReference type="ARBA" id="ARBA00022723"/>
    </source>
</evidence>
<evidence type="ECO:0000313" key="17">
    <source>
        <dbReference type="RefSeq" id="XP_022090685.1"/>
    </source>
</evidence>
<evidence type="ECO:0000259" key="12">
    <source>
        <dbReference type="PROSITE" id="PS50939"/>
    </source>
</evidence>
<dbReference type="GO" id="GO:0046872">
    <property type="term" value="F:metal ion binding"/>
    <property type="evidence" value="ECO:0007669"/>
    <property type="project" value="UniProtKB-KW"/>
</dbReference>
<dbReference type="FunFam" id="1.20.120.1770:FF:000001">
    <property type="entry name" value="Cytochrome b reductase 1"/>
    <property type="match status" value="1"/>
</dbReference>
<evidence type="ECO:0000256" key="8">
    <source>
        <dbReference type="ARBA" id="ARBA00022989"/>
    </source>
</evidence>
<feature type="transmembrane region" description="Helical" evidence="11">
    <location>
        <begin position="7"/>
        <end position="28"/>
    </location>
</feature>
<evidence type="ECO:0000256" key="3">
    <source>
        <dbReference type="ARBA" id="ARBA00022448"/>
    </source>
</evidence>
<dbReference type="RefSeq" id="XP_022090683.1">
    <property type="nucleotide sequence ID" value="XM_022234991.1"/>
</dbReference>
<dbReference type="SMART" id="SM00665">
    <property type="entry name" value="B561"/>
    <property type="match status" value="1"/>
</dbReference>
<name>A0A8B7YGB3_ACAPL</name>
<comment type="subcellular location">
    <subcellularLocation>
        <location evidence="2">Membrane</location>
        <topology evidence="2">Multi-pass membrane protein</topology>
    </subcellularLocation>
</comment>
<keyword evidence="10 11" id="KW-0472">Membrane</keyword>
<feature type="transmembrane region" description="Helical" evidence="11">
    <location>
        <begin position="197"/>
        <end position="218"/>
    </location>
</feature>
<evidence type="ECO:0000256" key="9">
    <source>
        <dbReference type="ARBA" id="ARBA00023004"/>
    </source>
</evidence>
<dbReference type="OrthoDB" id="907479at2759"/>
<keyword evidence="9" id="KW-0408">Iron</keyword>
<feature type="domain" description="Cytochrome b561" evidence="12">
    <location>
        <begin position="11"/>
        <end position="218"/>
    </location>
</feature>
<organism evidence="13 18">
    <name type="scientific">Acanthaster planci</name>
    <name type="common">Crown-of-thorns starfish</name>
    <dbReference type="NCBI Taxonomy" id="133434"/>
    <lineage>
        <taxon>Eukaryota</taxon>
        <taxon>Metazoa</taxon>
        <taxon>Echinodermata</taxon>
        <taxon>Eleutherozoa</taxon>
        <taxon>Asterozoa</taxon>
        <taxon>Asteroidea</taxon>
        <taxon>Valvatacea</taxon>
        <taxon>Valvatida</taxon>
        <taxon>Acanthasteridae</taxon>
        <taxon>Acanthaster</taxon>
    </lineage>
</organism>
<evidence type="ECO:0000256" key="2">
    <source>
        <dbReference type="ARBA" id="ARBA00004141"/>
    </source>
</evidence>
<gene>
    <name evidence="14 15 16 17 18" type="primary">LOC110979307</name>
</gene>
<evidence type="ECO:0000256" key="11">
    <source>
        <dbReference type="SAM" id="Phobius"/>
    </source>
</evidence>
<feature type="transmembrane region" description="Helical" evidence="11">
    <location>
        <begin position="114"/>
        <end position="144"/>
    </location>
</feature>
<dbReference type="RefSeq" id="XP_022090686.1">
    <property type="nucleotide sequence ID" value="XM_022234994.1"/>
</dbReference>
<reference evidence="14 15" key="1">
    <citation type="submission" date="2025-04" db="UniProtKB">
        <authorList>
            <consortium name="RefSeq"/>
        </authorList>
    </citation>
    <scope>IDENTIFICATION</scope>
</reference>
<evidence type="ECO:0000313" key="13">
    <source>
        <dbReference type="Proteomes" id="UP000694845"/>
    </source>
</evidence>
<evidence type="ECO:0000313" key="15">
    <source>
        <dbReference type="RefSeq" id="XP_022090683.1"/>
    </source>
</evidence>
<dbReference type="RefSeq" id="XP_022090682.1">
    <property type="nucleotide sequence ID" value="XM_022234990.1"/>
</dbReference>
<accession>A0A8B7YGB3</accession>
<evidence type="ECO:0000256" key="1">
    <source>
        <dbReference type="ARBA" id="ARBA00001970"/>
    </source>
</evidence>
<dbReference type="Gene3D" id="1.20.120.1770">
    <property type="match status" value="1"/>
</dbReference>
<dbReference type="KEGG" id="aplc:110979307"/>
<feature type="transmembrane region" description="Helical" evidence="11">
    <location>
        <begin position="80"/>
        <end position="102"/>
    </location>
</feature>
<evidence type="ECO:0000256" key="5">
    <source>
        <dbReference type="ARBA" id="ARBA00022692"/>
    </source>
</evidence>
<dbReference type="RefSeq" id="XP_022090684.1">
    <property type="nucleotide sequence ID" value="XM_022234992.1"/>
</dbReference>
<keyword evidence="7" id="KW-0249">Electron transport</keyword>
<dbReference type="PANTHER" id="PTHR10106">
    <property type="entry name" value="CYTOCHROME B561-RELATED"/>
    <property type="match status" value="1"/>
</dbReference>
<evidence type="ECO:0000256" key="4">
    <source>
        <dbReference type="ARBA" id="ARBA00022617"/>
    </source>
</evidence>
<keyword evidence="6" id="KW-0479">Metal-binding</keyword>
<dbReference type="AlphaFoldDB" id="A0A8B7YGB3"/>
<dbReference type="CTD" id="220002"/>
<dbReference type="GeneID" id="110979307"/>
<dbReference type="InterPro" id="IPR043205">
    <property type="entry name" value="CYB561/CYBRD1-like"/>
</dbReference>
<dbReference type="PANTHER" id="PTHR10106:SF0">
    <property type="entry name" value="LD36721P"/>
    <property type="match status" value="1"/>
</dbReference>
<evidence type="ECO:0000313" key="14">
    <source>
        <dbReference type="RefSeq" id="XP_022090682.1"/>
    </source>
</evidence>
<comment type="cofactor">
    <cofactor evidence="1">
        <name>heme b</name>
        <dbReference type="ChEBI" id="CHEBI:60344"/>
    </cofactor>
</comment>
<keyword evidence="3" id="KW-0813">Transport</keyword>
<keyword evidence="4" id="KW-0349">Heme</keyword>
<feature type="transmembrane region" description="Helical" evidence="11">
    <location>
        <begin position="48"/>
        <end position="68"/>
    </location>
</feature>
<dbReference type="RefSeq" id="XP_022090685.1">
    <property type="nucleotide sequence ID" value="XM_022234993.1"/>
</dbReference>
<dbReference type="Proteomes" id="UP000694845">
    <property type="component" value="Unplaced"/>
</dbReference>
<evidence type="ECO:0000313" key="16">
    <source>
        <dbReference type="RefSeq" id="XP_022090684.1"/>
    </source>
</evidence>
<keyword evidence="13" id="KW-1185">Reference proteome</keyword>
<dbReference type="OMA" id="LSTIYWM"/>
<dbReference type="InterPro" id="IPR006593">
    <property type="entry name" value="Cyt_b561/ferric_Rdtase_TM"/>
</dbReference>
<sequence length="241" mass="26687">MVSAFMPLVLLAEAVGLVVVGLVIAWMVVYQDGFALDRSSKEFNLHPVFMVLGLLFLNANALMTYRIIGNFLNRTVVKIIHLILQTLAVVFASFALACVFHFHNASGFANLYSLHSWVGIATFAFFCVQLILGFLAFIIGGYFLPSSTEYLRKVYLHVHVYGGALIFLMAAATSLLGTAEFISFKIKNYSELPAQGVLANVLGGFIVFFVALVCYILYNEKYKASAPQSPPYEQQINIEKD</sequence>
<evidence type="ECO:0000256" key="7">
    <source>
        <dbReference type="ARBA" id="ARBA00022982"/>
    </source>
</evidence>
<evidence type="ECO:0000256" key="10">
    <source>
        <dbReference type="ARBA" id="ARBA00023136"/>
    </source>
</evidence>